<evidence type="ECO:0000313" key="2">
    <source>
        <dbReference type="Proteomes" id="UP000499080"/>
    </source>
</evidence>
<proteinExistence type="predicted"/>
<sequence>MIDQTSLSCVRLRDNAVPSVFDFPSHLQKVVKLRRLPTQAVFEPAHSKIEVQQGTNGVESAATELEVVGCLSESPTKATYKRKVAELGDIIAKKEQSYGHSL</sequence>
<keyword evidence="2" id="KW-1185">Reference proteome</keyword>
<dbReference type="EMBL" id="BGPR01014064">
    <property type="protein sequence ID" value="GBN63552.1"/>
    <property type="molecule type" value="Genomic_DNA"/>
</dbReference>
<evidence type="ECO:0000313" key="1">
    <source>
        <dbReference type="EMBL" id="GBN63552.1"/>
    </source>
</evidence>
<dbReference type="OrthoDB" id="6514913at2759"/>
<gene>
    <name evidence="1" type="ORF">AVEN_79479_1</name>
</gene>
<dbReference type="AlphaFoldDB" id="A0A4Y2QJQ2"/>
<reference evidence="1 2" key="1">
    <citation type="journal article" date="2019" name="Sci. Rep.">
        <title>Orb-weaving spider Araneus ventricosus genome elucidates the spidroin gene catalogue.</title>
        <authorList>
            <person name="Kono N."/>
            <person name="Nakamura H."/>
            <person name="Ohtoshi R."/>
            <person name="Moran D.A.P."/>
            <person name="Shinohara A."/>
            <person name="Yoshida Y."/>
            <person name="Fujiwara M."/>
            <person name="Mori M."/>
            <person name="Tomita M."/>
            <person name="Arakawa K."/>
        </authorList>
    </citation>
    <scope>NUCLEOTIDE SEQUENCE [LARGE SCALE GENOMIC DNA]</scope>
</reference>
<dbReference type="Proteomes" id="UP000499080">
    <property type="component" value="Unassembled WGS sequence"/>
</dbReference>
<protein>
    <submittedName>
        <fullName evidence="1">Uncharacterized protein</fullName>
    </submittedName>
</protein>
<comment type="caution">
    <text evidence="1">The sequence shown here is derived from an EMBL/GenBank/DDBJ whole genome shotgun (WGS) entry which is preliminary data.</text>
</comment>
<organism evidence="1 2">
    <name type="scientific">Araneus ventricosus</name>
    <name type="common">Orbweaver spider</name>
    <name type="synonym">Epeira ventricosa</name>
    <dbReference type="NCBI Taxonomy" id="182803"/>
    <lineage>
        <taxon>Eukaryota</taxon>
        <taxon>Metazoa</taxon>
        <taxon>Ecdysozoa</taxon>
        <taxon>Arthropoda</taxon>
        <taxon>Chelicerata</taxon>
        <taxon>Arachnida</taxon>
        <taxon>Araneae</taxon>
        <taxon>Araneomorphae</taxon>
        <taxon>Entelegynae</taxon>
        <taxon>Araneoidea</taxon>
        <taxon>Araneidae</taxon>
        <taxon>Araneus</taxon>
    </lineage>
</organism>
<name>A0A4Y2QJQ2_ARAVE</name>
<accession>A0A4Y2QJQ2</accession>